<dbReference type="WBParaSite" id="DME_0000891701-mRNA-1">
    <property type="protein sequence ID" value="DME_0000891701-mRNA-1"/>
    <property type="gene ID" value="DME_0000891701"/>
</dbReference>
<gene>
    <name evidence="3" type="ORF">DME_LOCUS2763</name>
</gene>
<organism evidence="4 6">
    <name type="scientific">Dracunculus medinensis</name>
    <name type="common">Guinea worm</name>
    <dbReference type="NCBI Taxonomy" id="318479"/>
    <lineage>
        <taxon>Eukaryota</taxon>
        <taxon>Metazoa</taxon>
        <taxon>Ecdysozoa</taxon>
        <taxon>Nematoda</taxon>
        <taxon>Chromadorea</taxon>
        <taxon>Rhabditida</taxon>
        <taxon>Spirurina</taxon>
        <taxon>Dracunculoidea</taxon>
        <taxon>Dracunculidae</taxon>
        <taxon>Dracunculus</taxon>
    </lineage>
</organism>
<dbReference type="GO" id="GO:0008768">
    <property type="term" value="F:UDP-sugar diphosphatase activity"/>
    <property type="evidence" value="ECO:0007669"/>
    <property type="project" value="TreeGrafter"/>
</dbReference>
<protein>
    <submittedName>
        <fullName evidence="6">Nudix hydrolase domain-containing protein</fullName>
    </submittedName>
</protein>
<reference evidence="6" key="1">
    <citation type="submission" date="2017-02" db="UniProtKB">
        <authorList>
            <consortium name="WormBaseParasite"/>
        </authorList>
    </citation>
    <scope>IDENTIFICATION</scope>
</reference>
<evidence type="ECO:0000256" key="1">
    <source>
        <dbReference type="ARBA" id="ARBA00001946"/>
    </source>
</evidence>
<comment type="cofactor">
    <cofactor evidence="1">
        <name>Mg(2+)</name>
        <dbReference type="ChEBI" id="CHEBI:18420"/>
    </cofactor>
</comment>
<dbReference type="OrthoDB" id="5867004at2759"/>
<evidence type="ECO:0000313" key="5">
    <source>
        <dbReference type="Proteomes" id="UP000274756"/>
    </source>
</evidence>
<evidence type="ECO:0000313" key="6">
    <source>
        <dbReference type="WBParaSite" id="DME_0000891701-mRNA-1"/>
    </source>
</evidence>
<dbReference type="AlphaFoldDB" id="A0A0N4UM60"/>
<dbReference type="STRING" id="318479.A0A0N4UM60"/>
<evidence type="ECO:0000256" key="2">
    <source>
        <dbReference type="ARBA" id="ARBA00022801"/>
    </source>
</evidence>
<evidence type="ECO:0000313" key="4">
    <source>
        <dbReference type="Proteomes" id="UP000038040"/>
    </source>
</evidence>
<dbReference type="InterPro" id="IPR004385">
    <property type="entry name" value="NDP_pyrophosphatase"/>
</dbReference>
<proteinExistence type="predicted"/>
<dbReference type="PANTHER" id="PTHR11839">
    <property type="entry name" value="UDP/ADP-SUGAR PYROPHOSPHATASE"/>
    <property type="match status" value="1"/>
</dbReference>
<reference evidence="3 5" key="2">
    <citation type="submission" date="2018-11" db="EMBL/GenBank/DDBJ databases">
        <authorList>
            <consortium name="Pathogen Informatics"/>
        </authorList>
    </citation>
    <scope>NUCLEOTIDE SEQUENCE [LARGE SCALE GENOMIC DNA]</scope>
</reference>
<dbReference type="Proteomes" id="UP000038040">
    <property type="component" value="Unplaced"/>
</dbReference>
<dbReference type="SUPFAM" id="SSF55811">
    <property type="entry name" value="Nudix"/>
    <property type="match status" value="1"/>
</dbReference>
<dbReference type="GO" id="GO:0006753">
    <property type="term" value="P:nucleoside phosphate metabolic process"/>
    <property type="evidence" value="ECO:0007669"/>
    <property type="project" value="TreeGrafter"/>
</dbReference>
<dbReference type="Proteomes" id="UP000274756">
    <property type="component" value="Unassembled WGS sequence"/>
</dbReference>
<dbReference type="GO" id="GO:0019693">
    <property type="term" value="P:ribose phosphate metabolic process"/>
    <property type="evidence" value="ECO:0007669"/>
    <property type="project" value="TreeGrafter"/>
</dbReference>
<keyword evidence="5" id="KW-1185">Reference proteome</keyword>
<dbReference type="EMBL" id="UYYG01000078">
    <property type="protein sequence ID" value="VDN52790.1"/>
    <property type="molecule type" value="Genomic_DNA"/>
</dbReference>
<dbReference type="Gene3D" id="3.90.79.10">
    <property type="entry name" value="Nucleoside Triphosphate Pyrophosphohydrolase"/>
    <property type="match status" value="1"/>
</dbReference>
<sequence length="151" mass="17000">MVLGHDSAACVLYHKNKKSFLFVRQFRPAVFVAKIRSMPENINKSLKEINWTTYPINIGKTIELCAGIIDKPNLDAKRHIHEEIIEECGYNVPIDSIKHIKKLIAGVGSSGSQQDIFFAEIDESMRVSDGGGIGEESIEKVFLCCEAFYFF</sequence>
<dbReference type="NCBIfam" id="TIGR00052">
    <property type="entry name" value="nudix-type nucleoside diphosphatase, YffH/AdpP family"/>
    <property type="match status" value="1"/>
</dbReference>
<dbReference type="GO" id="GO:0046872">
    <property type="term" value="F:metal ion binding"/>
    <property type="evidence" value="ECO:0007669"/>
    <property type="project" value="InterPro"/>
</dbReference>
<dbReference type="PANTHER" id="PTHR11839:SF15">
    <property type="entry name" value="URIDINE DIPHOSPHATE GLUCOSE PYROPHOSPHATASE NUDT14"/>
    <property type="match status" value="1"/>
</dbReference>
<accession>A0A0N4UM60</accession>
<keyword evidence="2" id="KW-0378">Hydrolase</keyword>
<dbReference type="InterPro" id="IPR015797">
    <property type="entry name" value="NUDIX_hydrolase-like_dom_sf"/>
</dbReference>
<name>A0A0N4UM60_DRAME</name>
<evidence type="ECO:0000313" key="3">
    <source>
        <dbReference type="EMBL" id="VDN52790.1"/>
    </source>
</evidence>